<dbReference type="OrthoDB" id="6513706at2759"/>
<proteinExistence type="predicted"/>
<organism evidence="7 8">
    <name type="scientific">Tropilaelaps mercedesae</name>
    <dbReference type="NCBI Taxonomy" id="418985"/>
    <lineage>
        <taxon>Eukaryota</taxon>
        <taxon>Metazoa</taxon>
        <taxon>Ecdysozoa</taxon>
        <taxon>Arthropoda</taxon>
        <taxon>Chelicerata</taxon>
        <taxon>Arachnida</taxon>
        <taxon>Acari</taxon>
        <taxon>Parasitiformes</taxon>
        <taxon>Mesostigmata</taxon>
        <taxon>Gamasina</taxon>
        <taxon>Dermanyssoidea</taxon>
        <taxon>Laelapidae</taxon>
        <taxon>Tropilaelaps</taxon>
    </lineage>
</organism>
<evidence type="ECO:0000259" key="6">
    <source>
        <dbReference type="PROSITE" id="PS51635"/>
    </source>
</evidence>
<sequence length="452" mass="49947">MLQYEILPIIQILLAFGADPDIANKQGETARHIASVIASDVHNPRYDQLLFALHAVGAKRCAFKLPECTDGCSPQGTFDGVPPSDYGKDSSKIFDGPLSDSVVKKTLERKRQRGTLGKDKQRKRCRALAVDGGGVKGLVTLRALKCVEEMAGCPIMELFDWIVGTSAGGISTLCLASGRSLDEVFRSAFRLKEKFIVGPRPYDTDGVEEYLKKELGDEAKFSDISKPRIAVTAVNAESWPTQLKLFRNYDSPRSLLEGTPEPPDNECLWSAARATGAAPTFFRPYKKYLDGAVMSNNPTLDLLTEITEYNAFMAVRAEIPDRPTEQFELDIVISVGGGMRPSSPVPTIDALQLYPGLFGAARVAYSVGHLIKFCVEQIAEPDGRHVDRARAWCYGLGVPYARLQPVLSQYIAVNESDNKIIAKILWETMAYFRQHRDELLVIADLLRNEPNS</sequence>
<evidence type="ECO:0000313" key="8">
    <source>
        <dbReference type="Proteomes" id="UP000192247"/>
    </source>
</evidence>
<evidence type="ECO:0000256" key="5">
    <source>
        <dbReference type="PROSITE-ProRule" id="PRU01161"/>
    </source>
</evidence>
<dbReference type="InterPro" id="IPR002641">
    <property type="entry name" value="PNPLA_dom"/>
</dbReference>
<reference evidence="7 8" key="1">
    <citation type="journal article" date="2017" name="Gigascience">
        <title>Draft genome of the honey bee ectoparasitic mite, Tropilaelaps mercedesae, is shaped by the parasitic life history.</title>
        <authorList>
            <person name="Dong X."/>
            <person name="Armstrong S.D."/>
            <person name="Xia D."/>
            <person name="Makepeace B.L."/>
            <person name="Darby A.C."/>
            <person name="Kadowaki T."/>
        </authorList>
    </citation>
    <scope>NUCLEOTIDE SEQUENCE [LARGE SCALE GENOMIC DNA]</scope>
    <source>
        <strain evidence="7">Wuxi-XJTLU</strain>
    </source>
</reference>
<dbReference type="InterPro" id="IPR016035">
    <property type="entry name" value="Acyl_Trfase/lysoPLipase"/>
</dbReference>
<dbReference type="PANTHER" id="PTHR24139">
    <property type="entry name" value="CALCIUM-INDEPENDENT PHOSPHOLIPASE A2"/>
    <property type="match status" value="1"/>
</dbReference>
<evidence type="ECO:0000256" key="3">
    <source>
        <dbReference type="ARBA" id="ARBA00023043"/>
    </source>
</evidence>
<dbReference type="InterPro" id="IPR047148">
    <property type="entry name" value="PLPL9"/>
</dbReference>
<comment type="caution">
    <text evidence="7">The sequence shown here is derived from an EMBL/GenBank/DDBJ whole genome shotgun (WGS) entry which is preliminary data.</text>
</comment>
<protein>
    <submittedName>
        <fullName evidence="7">85 kDa calcium-independent phospholipase A2-like</fullName>
    </submittedName>
</protein>
<dbReference type="Gene3D" id="3.40.1090.10">
    <property type="entry name" value="Cytosolic phospholipase A2 catalytic domain"/>
    <property type="match status" value="1"/>
</dbReference>
<feature type="active site" description="Nucleophile" evidence="5">
    <location>
        <position position="166"/>
    </location>
</feature>
<dbReference type="EMBL" id="MNPL01000240">
    <property type="protein sequence ID" value="OQR80199.1"/>
    <property type="molecule type" value="Genomic_DNA"/>
</dbReference>
<evidence type="ECO:0000313" key="7">
    <source>
        <dbReference type="EMBL" id="OQR80199.1"/>
    </source>
</evidence>
<accession>A0A1V9Y384</accession>
<keyword evidence="4 5" id="KW-0443">Lipid metabolism</keyword>
<keyword evidence="5" id="KW-0442">Lipid degradation</keyword>
<gene>
    <name evidence="7" type="ORF">BIW11_05217</name>
</gene>
<dbReference type="PANTHER" id="PTHR24139:SF34">
    <property type="entry name" value="85_88 KDA CALCIUM-INDEPENDENT PHOSPHOLIPASE A2"/>
    <property type="match status" value="1"/>
</dbReference>
<feature type="short sequence motif" description="GXSXG" evidence="5">
    <location>
        <begin position="164"/>
        <end position="168"/>
    </location>
</feature>
<dbReference type="GO" id="GO:0052816">
    <property type="term" value="F:long-chain fatty acyl-CoA hydrolase activity"/>
    <property type="evidence" value="ECO:0007669"/>
    <property type="project" value="TreeGrafter"/>
</dbReference>
<evidence type="ECO:0000256" key="4">
    <source>
        <dbReference type="ARBA" id="ARBA00023098"/>
    </source>
</evidence>
<dbReference type="Pfam" id="PF01734">
    <property type="entry name" value="Patatin"/>
    <property type="match status" value="1"/>
</dbReference>
<feature type="active site" description="Proton acceptor" evidence="5">
    <location>
        <position position="290"/>
    </location>
</feature>
<keyword evidence="3" id="KW-0040">ANK repeat</keyword>
<dbReference type="GO" id="GO:0047499">
    <property type="term" value="F:calcium-independent phospholipase A2 activity"/>
    <property type="evidence" value="ECO:0007669"/>
    <property type="project" value="InterPro"/>
</dbReference>
<feature type="short sequence motif" description="DGA/G" evidence="5">
    <location>
        <begin position="290"/>
        <end position="292"/>
    </location>
</feature>
<keyword evidence="1" id="KW-0677">Repeat</keyword>
<dbReference type="GO" id="GO:2000304">
    <property type="term" value="P:positive regulation of ceramide biosynthetic process"/>
    <property type="evidence" value="ECO:0007669"/>
    <property type="project" value="TreeGrafter"/>
</dbReference>
<dbReference type="GO" id="GO:0005739">
    <property type="term" value="C:mitochondrion"/>
    <property type="evidence" value="ECO:0007669"/>
    <property type="project" value="TreeGrafter"/>
</dbReference>
<dbReference type="InParanoid" id="A0A1V9Y384"/>
<evidence type="ECO:0000256" key="1">
    <source>
        <dbReference type="ARBA" id="ARBA00022737"/>
    </source>
</evidence>
<dbReference type="PROSITE" id="PS51635">
    <property type="entry name" value="PNPLA"/>
    <property type="match status" value="1"/>
</dbReference>
<feature type="domain" description="PNPLA" evidence="6">
    <location>
        <begin position="128"/>
        <end position="303"/>
    </location>
</feature>
<feature type="short sequence motif" description="GXGXXG" evidence="5">
    <location>
        <begin position="132"/>
        <end position="137"/>
    </location>
</feature>
<dbReference type="STRING" id="418985.A0A1V9Y384"/>
<dbReference type="SUPFAM" id="SSF52151">
    <property type="entry name" value="FabD/lysophospholipase-like"/>
    <property type="match status" value="1"/>
</dbReference>
<name>A0A1V9Y384_9ACAR</name>
<dbReference type="Proteomes" id="UP000192247">
    <property type="component" value="Unassembled WGS sequence"/>
</dbReference>
<dbReference type="GO" id="GO:0016042">
    <property type="term" value="P:lipid catabolic process"/>
    <property type="evidence" value="ECO:0007669"/>
    <property type="project" value="UniProtKB-UniRule"/>
</dbReference>
<keyword evidence="8" id="KW-1185">Reference proteome</keyword>
<dbReference type="AlphaFoldDB" id="A0A1V9Y384"/>
<keyword evidence="2 5" id="KW-0378">Hydrolase</keyword>
<evidence type="ECO:0000256" key="2">
    <source>
        <dbReference type="ARBA" id="ARBA00022801"/>
    </source>
</evidence>